<proteinExistence type="predicted"/>
<gene>
    <name evidence="1" type="ORF">HID58_047049</name>
</gene>
<accession>A0ABQ8AY31</accession>
<dbReference type="Proteomes" id="UP000824890">
    <property type="component" value="Unassembled WGS sequence"/>
</dbReference>
<feature type="non-terminal residue" evidence="1">
    <location>
        <position position="81"/>
    </location>
</feature>
<protein>
    <submittedName>
        <fullName evidence="1">Uncharacterized protein</fullName>
    </submittedName>
</protein>
<dbReference type="EMBL" id="JAGKQM010000012">
    <property type="protein sequence ID" value="KAH0897481.1"/>
    <property type="molecule type" value="Genomic_DNA"/>
</dbReference>
<evidence type="ECO:0000313" key="1">
    <source>
        <dbReference type="EMBL" id="KAH0897481.1"/>
    </source>
</evidence>
<reference evidence="1 2" key="1">
    <citation type="submission" date="2021-05" db="EMBL/GenBank/DDBJ databases">
        <title>Genome Assembly of Synthetic Allotetraploid Brassica napus Reveals Homoeologous Exchanges between Subgenomes.</title>
        <authorList>
            <person name="Davis J.T."/>
        </authorList>
    </citation>
    <scope>NUCLEOTIDE SEQUENCE [LARGE SCALE GENOMIC DNA]</scope>
    <source>
        <strain evidence="2">cv. Da-Ae</strain>
        <tissue evidence="1">Seedling</tissue>
    </source>
</reference>
<organism evidence="1 2">
    <name type="scientific">Brassica napus</name>
    <name type="common">Rape</name>
    <dbReference type="NCBI Taxonomy" id="3708"/>
    <lineage>
        <taxon>Eukaryota</taxon>
        <taxon>Viridiplantae</taxon>
        <taxon>Streptophyta</taxon>
        <taxon>Embryophyta</taxon>
        <taxon>Tracheophyta</taxon>
        <taxon>Spermatophyta</taxon>
        <taxon>Magnoliopsida</taxon>
        <taxon>eudicotyledons</taxon>
        <taxon>Gunneridae</taxon>
        <taxon>Pentapetalae</taxon>
        <taxon>rosids</taxon>
        <taxon>malvids</taxon>
        <taxon>Brassicales</taxon>
        <taxon>Brassicaceae</taxon>
        <taxon>Brassiceae</taxon>
        <taxon>Brassica</taxon>
    </lineage>
</organism>
<keyword evidence="2" id="KW-1185">Reference proteome</keyword>
<sequence>MDRVDQAGIYWVDQYLRQQWDRGIVDMEWRCVGVDVRSNCMVTCFVIKAITVQWWHKHLGVLGFITFVHVVSRCNIYQVVM</sequence>
<evidence type="ECO:0000313" key="2">
    <source>
        <dbReference type="Proteomes" id="UP000824890"/>
    </source>
</evidence>
<comment type="caution">
    <text evidence="1">The sequence shown here is derived from an EMBL/GenBank/DDBJ whole genome shotgun (WGS) entry which is preliminary data.</text>
</comment>
<name>A0ABQ8AY31_BRANA</name>